<protein>
    <recommendedName>
        <fullName evidence="1">Protein kinase domain-containing protein</fullName>
    </recommendedName>
</protein>
<feature type="domain" description="Protein kinase" evidence="1">
    <location>
        <begin position="4"/>
        <end position="347"/>
    </location>
</feature>
<accession>A0A1X7U4D0</accession>
<dbReference type="InParanoid" id="A0A1X7U4D0"/>
<dbReference type="PROSITE" id="PS50011">
    <property type="entry name" value="PROTEIN_KINASE_DOM"/>
    <property type="match status" value="1"/>
</dbReference>
<dbReference type="SUPFAM" id="SSF56112">
    <property type="entry name" value="Protein kinase-like (PK-like)"/>
    <property type="match status" value="1"/>
</dbReference>
<dbReference type="PANTHER" id="PTHR46240:SF1">
    <property type="entry name" value="SERINE_THREONINE-PROTEIN KINASE ULK4"/>
    <property type="match status" value="1"/>
</dbReference>
<dbReference type="eggNOG" id="KOG0597">
    <property type="taxonomic scope" value="Eukaryota"/>
</dbReference>
<dbReference type="Gene3D" id="1.10.510.10">
    <property type="entry name" value="Transferase(Phosphotransferase) domain 1"/>
    <property type="match status" value="2"/>
</dbReference>
<organism evidence="2">
    <name type="scientific">Amphimedon queenslandica</name>
    <name type="common">Sponge</name>
    <dbReference type="NCBI Taxonomy" id="400682"/>
    <lineage>
        <taxon>Eukaryota</taxon>
        <taxon>Metazoa</taxon>
        <taxon>Porifera</taxon>
        <taxon>Demospongiae</taxon>
        <taxon>Heteroscleromorpha</taxon>
        <taxon>Haplosclerida</taxon>
        <taxon>Niphatidae</taxon>
        <taxon>Amphimedon</taxon>
    </lineage>
</organism>
<dbReference type="GO" id="GO:0004672">
    <property type="term" value="F:protein kinase activity"/>
    <property type="evidence" value="ECO:0007669"/>
    <property type="project" value="InterPro"/>
</dbReference>
<proteinExistence type="predicted"/>
<sequence length="351" mass="39504">MENYVLYGEISSKPWCTVFKGRRKRTVEYVSIHKYSTELYETLSHNVNQLSHLDHTHILQFLEWYRSPQHIWLVTELASVGTLADLMSADGPVPLESIPSFVSDILSGLNHAHLMGVVIRDLCPAKIYLDACGNLKLSDFSLAIDLKKNKDDDDNINVMKDIEQFYSSIININEKLLVQNNDADSTKSVDIPGVNSLTQQHSIQPPSNHKDSAHSPLLALNAHHFSSPSLPSPFYLSPESIEHSLFSIGTDLWSIGVIMYELWTGKCPFSGDTHTDLVHSIISYEPVEIKEWRESNSTSNTSSSNSTGLEDHLLCVSYQVMKLMCGLLVKDPSKRHGWNDVIPIEGLWNKK</sequence>
<dbReference type="EnsemblMetazoa" id="Aqu2.1.22399_001">
    <property type="protein sequence ID" value="Aqu2.1.22399_001"/>
    <property type="gene ID" value="Aqu2.1.22399"/>
</dbReference>
<evidence type="ECO:0000259" key="1">
    <source>
        <dbReference type="PROSITE" id="PS50011"/>
    </source>
</evidence>
<dbReference type="InterPro" id="IPR011009">
    <property type="entry name" value="Kinase-like_dom_sf"/>
</dbReference>
<dbReference type="GO" id="GO:0005524">
    <property type="term" value="F:ATP binding"/>
    <property type="evidence" value="ECO:0007669"/>
    <property type="project" value="InterPro"/>
</dbReference>
<dbReference type="Pfam" id="PF00069">
    <property type="entry name" value="Pkinase"/>
    <property type="match status" value="2"/>
</dbReference>
<name>A0A1X7U4D0_AMPQE</name>
<dbReference type="InterPro" id="IPR000719">
    <property type="entry name" value="Prot_kinase_dom"/>
</dbReference>
<reference evidence="2" key="1">
    <citation type="submission" date="2017-05" db="UniProtKB">
        <authorList>
            <consortium name="EnsemblMetazoa"/>
        </authorList>
    </citation>
    <scope>IDENTIFICATION</scope>
</reference>
<dbReference type="InterPro" id="IPR045906">
    <property type="entry name" value="ULK4"/>
</dbReference>
<evidence type="ECO:0000313" key="2">
    <source>
        <dbReference type="EnsemblMetazoa" id="Aqu2.1.22399_001"/>
    </source>
</evidence>
<dbReference type="PANTHER" id="PTHR46240">
    <property type="entry name" value="SER/THR PROTEIN KINASE ULK4"/>
    <property type="match status" value="1"/>
</dbReference>
<dbReference type="STRING" id="400682.A0A1X7U4D0"/>
<dbReference type="AlphaFoldDB" id="A0A1X7U4D0"/>